<dbReference type="InterPro" id="IPR011205">
    <property type="entry name" value="UCP015417_vWA"/>
</dbReference>
<reference evidence="2" key="1">
    <citation type="submission" date="2023-11" db="EMBL/GenBank/DDBJ databases">
        <authorList>
            <person name="Alioto T."/>
            <person name="Alioto T."/>
            <person name="Gomez Garrido J."/>
        </authorList>
    </citation>
    <scope>NUCLEOTIDE SEQUENCE</scope>
</reference>
<keyword evidence="3" id="KW-1185">Reference proteome</keyword>
<gene>
    <name evidence="2" type="ORF">LECACI_7A003516</name>
</gene>
<proteinExistence type="predicted"/>
<dbReference type="InterPro" id="IPR056690">
    <property type="entry name" value="DUF7788"/>
</dbReference>
<name>A0AAI9E9S5_9PEZI</name>
<dbReference type="PANTHER" id="PTHR31373">
    <property type="entry name" value="OS06G0652100 PROTEIN"/>
    <property type="match status" value="1"/>
</dbReference>
<feature type="domain" description="DUF7788" evidence="1">
    <location>
        <begin position="1"/>
        <end position="94"/>
    </location>
</feature>
<organism evidence="2 3">
    <name type="scientific">Lecanosticta acicola</name>
    <dbReference type="NCBI Taxonomy" id="111012"/>
    <lineage>
        <taxon>Eukaryota</taxon>
        <taxon>Fungi</taxon>
        <taxon>Dikarya</taxon>
        <taxon>Ascomycota</taxon>
        <taxon>Pezizomycotina</taxon>
        <taxon>Dothideomycetes</taxon>
        <taxon>Dothideomycetidae</taxon>
        <taxon>Mycosphaerellales</taxon>
        <taxon>Mycosphaerellaceae</taxon>
        <taxon>Lecanosticta</taxon>
    </lineage>
</organism>
<accession>A0AAI9E9S5</accession>
<evidence type="ECO:0000313" key="3">
    <source>
        <dbReference type="Proteomes" id="UP001296104"/>
    </source>
</evidence>
<dbReference type="AlphaFoldDB" id="A0AAI9E9S5"/>
<dbReference type="PANTHER" id="PTHR31373:SF27">
    <property type="entry name" value="TROVE DOMAIN-CONTAINING PROTEIN"/>
    <property type="match status" value="1"/>
</dbReference>
<dbReference type="EMBL" id="CAVMBE010000017">
    <property type="protein sequence ID" value="CAK3966304.1"/>
    <property type="molecule type" value="Genomic_DNA"/>
</dbReference>
<evidence type="ECO:0000259" key="1">
    <source>
        <dbReference type="Pfam" id="PF25043"/>
    </source>
</evidence>
<sequence>MESSIDLSLLIVAVTKLPFGASFIVLSGHPQVVRVGGPEDKRSFADKIDYIERSNWAIFTNLGAVFRDLIRGVAIHDKLNQEDLSKLVFLFSDM</sequence>
<protein>
    <recommendedName>
        <fullName evidence="1">DUF7788 domain-containing protein</fullName>
    </recommendedName>
</protein>
<evidence type="ECO:0000313" key="2">
    <source>
        <dbReference type="EMBL" id="CAK3966304.1"/>
    </source>
</evidence>
<dbReference type="Pfam" id="PF25043">
    <property type="entry name" value="DUF7788"/>
    <property type="match status" value="1"/>
</dbReference>
<dbReference type="Proteomes" id="UP001296104">
    <property type="component" value="Unassembled WGS sequence"/>
</dbReference>
<comment type="caution">
    <text evidence="2">The sequence shown here is derived from an EMBL/GenBank/DDBJ whole genome shotgun (WGS) entry which is preliminary data.</text>
</comment>